<comment type="caution">
    <text evidence="1">The sequence shown here is derived from an EMBL/GenBank/DDBJ whole genome shotgun (WGS) entry which is preliminary data.</text>
</comment>
<reference evidence="1 2" key="1">
    <citation type="journal article" date="2020" name="ISME J.">
        <title>Uncovering the hidden diversity of litter-decomposition mechanisms in mushroom-forming fungi.</title>
        <authorList>
            <person name="Floudas D."/>
            <person name="Bentzer J."/>
            <person name="Ahren D."/>
            <person name="Johansson T."/>
            <person name="Persson P."/>
            <person name="Tunlid A."/>
        </authorList>
    </citation>
    <scope>NUCLEOTIDE SEQUENCE [LARGE SCALE GENOMIC DNA]</scope>
    <source>
        <strain evidence="1 2">CBS 291.85</strain>
    </source>
</reference>
<dbReference type="AlphaFoldDB" id="A0A8H5GM84"/>
<gene>
    <name evidence="1" type="ORF">D9758_003790</name>
</gene>
<name>A0A8H5GM84_9AGAR</name>
<accession>A0A8H5GM84</accession>
<keyword evidence="2" id="KW-1185">Reference proteome</keyword>
<dbReference type="SUPFAM" id="SSF50044">
    <property type="entry name" value="SH3-domain"/>
    <property type="match status" value="1"/>
</dbReference>
<dbReference type="EMBL" id="JAACJM010000019">
    <property type="protein sequence ID" value="KAF5367573.1"/>
    <property type="molecule type" value="Genomic_DNA"/>
</dbReference>
<dbReference type="Proteomes" id="UP000559256">
    <property type="component" value="Unassembled WGS sequence"/>
</dbReference>
<evidence type="ECO:0000313" key="1">
    <source>
        <dbReference type="EMBL" id="KAF5367573.1"/>
    </source>
</evidence>
<sequence>MPALLTRTDSPDQGSSGFNPIYIAGIALAGAIGLGREDDRGASFLNVKGLVKEDEKLPDNSHGMFSRAQLNNVVLPSKAITRSPEEEKKEIFEFHRQSGNFPAPFKPFAPSPNTETDKRSSGASWVRQSFMSGSFMSGSHNRFSVISASSGFSSASAGGTTRKIKQTFTPVLPDELLVSLGESLTVIQSFDDGWCVVGRENTALWAPQKSLFQSSQSAAPEGNVEMGVVPAWAFMKPVKGLKAERPIRSSSLGITVQMQGSDFSSRDEIMSWSNF</sequence>
<proteinExistence type="predicted"/>
<protein>
    <recommendedName>
        <fullName evidence="3">SH3 domain-containing protein</fullName>
    </recommendedName>
</protein>
<dbReference type="OrthoDB" id="5340910at2759"/>
<organism evidence="1 2">
    <name type="scientific">Tetrapyrgos nigripes</name>
    <dbReference type="NCBI Taxonomy" id="182062"/>
    <lineage>
        <taxon>Eukaryota</taxon>
        <taxon>Fungi</taxon>
        <taxon>Dikarya</taxon>
        <taxon>Basidiomycota</taxon>
        <taxon>Agaricomycotina</taxon>
        <taxon>Agaricomycetes</taxon>
        <taxon>Agaricomycetidae</taxon>
        <taxon>Agaricales</taxon>
        <taxon>Marasmiineae</taxon>
        <taxon>Marasmiaceae</taxon>
        <taxon>Tetrapyrgos</taxon>
    </lineage>
</organism>
<evidence type="ECO:0000313" key="2">
    <source>
        <dbReference type="Proteomes" id="UP000559256"/>
    </source>
</evidence>
<evidence type="ECO:0008006" key="3">
    <source>
        <dbReference type="Google" id="ProtNLM"/>
    </source>
</evidence>
<dbReference type="InterPro" id="IPR036028">
    <property type="entry name" value="SH3-like_dom_sf"/>
</dbReference>